<dbReference type="Proteomes" id="UP000321793">
    <property type="component" value="Unassembled WGS sequence"/>
</dbReference>
<dbReference type="EMBL" id="BKBA01000004">
    <property type="protein sequence ID" value="GEQ13287.1"/>
    <property type="molecule type" value="Genomic_DNA"/>
</dbReference>
<dbReference type="AlphaFoldDB" id="A0A512SZA6"/>
<sequence length="208" mass="21925">MVDVQLALDRIAEAQSCEALTATEEVNAREYGSPEQVAAVQPADLARREALHCEVWTDPVTGLPALREAADTQDTPDSEVRLSAVQPLKPVAVSTHDKPTIGPFDCVPVPDQNTAQCSATNMVTFTLYESIVDGATMEARFPDLLSSATATSTPAVLCNGPTYGDAGGGMACFEKVGPDVYVMGFTTYLPSLGADTVAYLTHDVALGQ</sequence>
<evidence type="ECO:0000313" key="2">
    <source>
        <dbReference type="Proteomes" id="UP000321793"/>
    </source>
</evidence>
<gene>
    <name evidence="1" type="ORF">KLO01_13340</name>
</gene>
<accession>A0A512SZA6</accession>
<comment type="caution">
    <text evidence="1">The sequence shown here is derived from an EMBL/GenBank/DDBJ whole genome shotgun (WGS) entry which is preliminary data.</text>
</comment>
<protein>
    <submittedName>
        <fullName evidence="1">Uncharacterized protein</fullName>
    </submittedName>
</protein>
<keyword evidence="2" id="KW-1185">Reference proteome</keyword>
<organism evidence="1 2">
    <name type="scientific">Knoellia locipacati</name>
    <dbReference type="NCBI Taxonomy" id="882824"/>
    <lineage>
        <taxon>Bacteria</taxon>
        <taxon>Bacillati</taxon>
        <taxon>Actinomycetota</taxon>
        <taxon>Actinomycetes</taxon>
        <taxon>Micrococcales</taxon>
        <taxon>Intrasporangiaceae</taxon>
        <taxon>Knoellia</taxon>
    </lineage>
</organism>
<proteinExistence type="predicted"/>
<reference evidence="1 2" key="1">
    <citation type="submission" date="2019-07" db="EMBL/GenBank/DDBJ databases">
        <title>Whole genome shotgun sequence of Knoellia locipacati NBRC 109775.</title>
        <authorList>
            <person name="Hosoyama A."/>
            <person name="Uohara A."/>
            <person name="Ohji S."/>
            <person name="Ichikawa N."/>
        </authorList>
    </citation>
    <scope>NUCLEOTIDE SEQUENCE [LARGE SCALE GENOMIC DNA]</scope>
    <source>
        <strain evidence="1 2">NBRC 109775</strain>
    </source>
</reference>
<evidence type="ECO:0000313" key="1">
    <source>
        <dbReference type="EMBL" id="GEQ13287.1"/>
    </source>
</evidence>
<name>A0A512SZA6_9MICO</name>